<dbReference type="GO" id="GO:0006355">
    <property type="term" value="P:regulation of DNA-templated transcription"/>
    <property type="evidence" value="ECO:0007669"/>
    <property type="project" value="InterPro"/>
</dbReference>
<feature type="domain" description="Ribbon-helix-helix protein CopG" evidence="2">
    <location>
        <begin position="2"/>
        <end position="40"/>
    </location>
</feature>
<gene>
    <name evidence="3" type="ORF">C8C76_12417</name>
</gene>
<feature type="compositionally biased region" description="Basic and acidic residues" evidence="1">
    <location>
        <begin position="71"/>
        <end position="82"/>
    </location>
</feature>
<dbReference type="InterPro" id="IPR002145">
    <property type="entry name" value="CopG"/>
</dbReference>
<evidence type="ECO:0000313" key="4">
    <source>
        <dbReference type="Proteomes" id="UP000244089"/>
    </source>
</evidence>
<dbReference type="RefSeq" id="WP_108141168.1">
    <property type="nucleotide sequence ID" value="NZ_QAXS01000024.1"/>
</dbReference>
<dbReference type="OrthoDB" id="2087534at2"/>
<dbReference type="Gene3D" id="1.10.1220.10">
    <property type="entry name" value="Met repressor-like"/>
    <property type="match status" value="1"/>
</dbReference>
<organism evidence="3 4">
    <name type="scientific">Halanaerobium saccharolyticum</name>
    <dbReference type="NCBI Taxonomy" id="43595"/>
    <lineage>
        <taxon>Bacteria</taxon>
        <taxon>Bacillati</taxon>
        <taxon>Bacillota</taxon>
        <taxon>Clostridia</taxon>
        <taxon>Halanaerobiales</taxon>
        <taxon>Halanaerobiaceae</taxon>
        <taxon>Halanaerobium</taxon>
    </lineage>
</organism>
<sequence length="82" mass="9577">MISVRLPEELEKKLNQLAESENVTKTYLVKEALNKYIAEKEEKKDSYQLGKDLFGKHGSNKGDLSTTYRKRVSDKIHEKYSR</sequence>
<accession>A0A2T5RHS4</accession>
<evidence type="ECO:0000259" key="2">
    <source>
        <dbReference type="Pfam" id="PF01402"/>
    </source>
</evidence>
<dbReference type="InterPro" id="IPR013321">
    <property type="entry name" value="Arc_rbn_hlx_hlx"/>
</dbReference>
<dbReference type="AlphaFoldDB" id="A0A2T5RHS4"/>
<dbReference type="EMBL" id="QAXS01000024">
    <property type="protein sequence ID" value="PTV96818.1"/>
    <property type="molecule type" value="Genomic_DNA"/>
</dbReference>
<name>A0A2T5RHS4_9FIRM</name>
<dbReference type="Pfam" id="PF01402">
    <property type="entry name" value="RHH_1"/>
    <property type="match status" value="1"/>
</dbReference>
<comment type="caution">
    <text evidence="3">The sequence shown here is derived from an EMBL/GenBank/DDBJ whole genome shotgun (WGS) entry which is preliminary data.</text>
</comment>
<protein>
    <submittedName>
        <fullName evidence="3">Ribbon-helix-helix CopG family protein</fullName>
    </submittedName>
</protein>
<dbReference type="InterPro" id="IPR010985">
    <property type="entry name" value="Ribbon_hlx_hlx"/>
</dbReference>
<proteinExistence type="predicted"/>
<reference evidence="3 4" key="1">
    <citation type="submission" date="2018-04" db="EMBL/GenBank/DDBJ databases">
        <title>Subsurface microbial communities from deep shales in Ohio and West Virginia, USA.</title>
        <authorList>
            <person name="Wrighton K."/>
        </authorList>
    </citation>
    <scope>NUCLEOTIDE SEQUENCE [LARGE SCALE GENOMIC DNA]</scope>
    <source>
        <strain evidence="3 4">WC1</strain>
    </source>
</reference>
<feature type="region of interest" description="Disordered" evidence="1">
    <location>
        <begin position="51"/>
        <end position="82"/>
    </location>
</feature>
<dbReference type="CDD" id="cd22233">
    <property type="entry name" value="RHH_CopAso-like"/>
    <property type="match status" value="1"/>
</dbReference>
<evidence type="ECO:0000313" key="3">
    <source>
        <dbReference type="EMBL" id="PTV96818.1"/>
    </source>
</evidence>
<dbReference type="Proteomes" id="UP000244089">
    <property type="component" value="Unassembled WGS sequence"/>
</dbReference>
<dbReference type="SUPFAM" id="SSF47598">
    <property type="entry name" value="Ribbon-helix-helix"/>
    <property type="match status" value="1"/>
</dbReference>
<evidence type="ECO:0000256" key="1">
    <source>
        <dbReference type="SAM" id="MobiDB-lite"/>
    </source>
</evidence>